<name>A0ABN9V4K0_9DINO</name>
<gene>
    <name evidence="2" type="ORF">PCOR1329_LOCUS54608</name>
</gene>
<comment type="caution">
    <text evidence="2">The sequence shown here is derived from an EMBL/GenBank/DDBJ whole genome shotgun (WGS) entry which is preliminary data.</text>
</comment>
<dbReference type="Proteomes" id="UP001189429">
    <property type="component" value="Unassembled WGS sequence"/>
</dbReference>
<evidence type="ECO:0000256" key="1">
    <source>
        <dbReference type="SAM" id="MobiDB-lite"/>
    </source>
</evidence>
<protein>
    <submittedName>
        <fullName evidence="2">Uncharacterized protein</fullName>
    </submittedName>
</protein>
<feature type="region of interest" description="Disordered" evidence="1">
    <location>
        <begin position="234"/>
        <end position="261"/>
    </location>
</feature>
<feature type="region of interest" description="Disordered" evidence="1">
    <location>
        <begin position="167"/>
        <end position="201"/>
    </location>
</feature>
<accession>A0ABN9V4K0</accession>
<feature type="compositionally biased region" description="Acidic residues" evidence="1">
    <location>
        <begin position="85"/>
        <end position="96"/>
    </location>
</feature>
<feature type="region of interest" description="Disordered" evidence="1">
    <location>
        <begin position="20"/>
        <end position="141"/>
    </location>
</feature>
<proteinExistence type="predicted"/>
<dbReference type="EMBL" id="CAUYUJ010016679">
    <property type="protein sequence ID" value="CAK0867747.1"/>
    <property type="molecule type" value="Genomic_DNA"/>
</dbReference>
<organism evidence="2 3">
    <name type="scientific">Prorocentrum cordatum</name>
    <dbReference type="NCBI Taxonomy" id="2364126"/>
    <lineage>
        <taxon>Eukaryota</taxon>
        <taxon>Sar</taxon>
        <taxon>Alveolata</taxon>
        <taxon>Dinophyceae</taxon>
        <taxon>Prorocentrales</taxon>
        <taxon>Prorocentraceae</taxon>
        <taxon>Prorocentrum</taxon>
    </lineage>
</organism>
<reference evidence="2" key="1">
    <citation type="submission" date="2023-10" db="EMBL/GenBank/DDBJ databases">
        <authorList>
            <person name="Chen Y."/>
            <person name="Shah S."/>
            <person name="Dougan E. K."/>
            <person name="Thang M."/>
            <person name="Chan C."/>
        </authorList>
    </citation>
    <scope>NUCLEOTIDE SEQUENCE [LARGE SCALE GENOMIC DNA]</scope>
</reference>
<feature type="compositionally biased region" description="Basic and acidic residues" evidence="1">
    <location>
        <begin position="112"/>
        <end position="133"/>
    </location>
</feature>
<feature type="compositionally biased region" description="Basic and acidic residues" evidence="1">
    <location>
        <begin position="61"/>
        <end position="83"/>
    </location>
</feature>
<feature type="compositionally biased region" description="Basic and acidic residues" evidence="1">
    <location>
        <begin position="24"/>
        <end position="42"/>
    </location>
</feature>
<evidence type="ECO:0000313" key="3">
    <source>
        <dbReference type="Proteomes" id="UP001189429"/>
    </source>
</evidence>
<sequence>MGKGGARLFDMSDEFGVVAVIAAEGEKPEDYESEQEAEKAEEKEEEPAGDGAGAEPQDGGEEPKEDAKMEAAEDADPKDKSTEQAEPEAMEVEEEKAAEPTGTDGAQPMEVSGDKAEEGAEGDKGAPPEEEKPIAAGDTVEGKFGAEYLECTVLEIGEKVAKVRWAFDGEEDPDDVVVDKLRRKPPPPPEKPPWKPEAGAPAEAKFGRDFRECTILEVGDAVIKVRWADDGAEDEVVSTKVREKDERPPQDGAQPGGLAVGQKAEAKYGNSFFSVTIVEISNGSVKVRWDHDGSESACPEAEVRCGDAEQTPPGGLAAGARAEAKYGNSFFDVTVVEVGESTIKVKWDHDQSEAECPKDEVRLK</sequence>
<evidence type="ECO:0000313" key="2">
    <source>
        <dbReference type="EMBL" id="CAK0867747.1"/>
    </source>
</evidence>
<keyword evidence="3" id="KW-1185">Reference proteome</keyword>
<feature type="compositionally biased region" description="Basic and acidic residues" evidence="1">
    <location>
        <begin position="240"/>
        <end position="249"/>
    </location>
</feature>
<feature type="non-terminal residue" evidence="2">
    <location>
        <position position="364"/>
    </location>
</feature>